<reference evidence="1" key="1">
    <citation type="journal article" date="2020" name="mSystems">
        <title>Genome- and Community-Level Interaction Insights into Carbon Utilization and Element Cycling Functions of Hydrothermarchaeota in Hydrothermal Sediment.</title>
        <authorList>
            <person name="Zhou Z."/>
            <person name="Liu Y."/>
            <person name="Xu W."/>
            <person name="Pan J."/>
            <person name="Luo Z.H."/>
            <person name="Li M."/>
        </authorList>
    </citation>
    <scope>NUCLEOTIDE SEQUENCE [LARGE SCALE GENOMIC DNA]</scope>
    <source>
        <strain evidence="1">SpSt-1105</strain>
    </source>
</reference>
<sequence length="132" mass="15221">MTEEVVEIDYSLDEYSDKLRVQGRCTLGDKTVYGIYVYSKDYAKRKNWCGLYIVEDYLRKGERGEVCVTVFKFPISFMETILGTFLRGSPGHEDNGTRFSATCTGATPHYVVYTLWIGPWRAMRRGRSEETS</sequence>
<dbReference type="EMBL" id="DRYQ01000108">
    <property type="protein sequence ID" value="HHQ51162.1"/>
    <property type="molecule type" value="Genomic_DNA"/>
</dbReference>
<name>A0A7J3Z930_9CREN</name>
<dbReference type="AlphaFoldDB" id="A0A7J3Z930"/>
<comment type="caution">
    <text evidence="1">The sequence shown here is derived from an EMBL/GenBank/DDBJ whole genome shotgun (WGS) entry which is preliminary data.</text>
</comment>
<proteinExistence type="predicted"/>
<organism evidence="1">
    <name type="scientific">Ignisphaera aggregans</name>
    <dbReference type="NCBI Taxonomy" id="334771"/>
    <lineage>
        <taxon>Archaea</taxon>
        <taxon>Thermoproteota</taxon>
        <taxon>Thermoprotei</taxon>
        <taxon>Desulfurococcales</taxon>
        <taxon>Desulfurococcaceae</taxon>
        <taxon>Ignisphaera</taxon>
    </lineage>
</organism>
<gene>
    <name evidence="1" type="ORF">ENM66_07440</name>
</gene>
<protein>
    <submittedName>
        <fullName evidence="1">Uncharacterized protein</fullName>
    </submittedName>
</protein>
<accession>A0A7J3Z930</accession>
<evidence type="ECO:0000313" key="1">
    <source>
        <dbReference type="EMBL" id="HHQ51162.1"/>
    </source>
</evidence>